<evidence type="ECO:0000259" key="12">
    <source>
        <dbReference type="Pfam" id="PF25131"/>
    </source>
</evidence>
<dbReference type="GO" id="GO:0005840">
    <property type="term" value="C:ribosome"/>
    <property type="evidence" value="ECO:0007669"/>
    <property type="project" value="UniProtKB-KW"/>
</dbReference>
<comment type="subcellular location">
    <subcellularLocation>
        <location evidence="1">Mitochondrion</location>
    </subcellularLocation>
</comment>
<evidence type="ECO:0000313" key="13">
    <source>
        <dbReference type="Ensembl" id="ENSSMAP00000041086.1"/>
    </source>
</evidence>
<reference evidence="13" key="1">
    <citation type="submission" date="2023-05" db="EMBL/GenBank/DDBJ databases">
        <title>High-quality long-read genome of Scophthalmus maximus.</title>
        <authorList>
            <person name="Lien S."/>
            <person name="Martinez P."/>
        </authorList>
    </citation>
    <scope>NUCLEOTIDE SEQUENCE [LARGE SCALE GENOMIC DNA]</scope>
</reference>
<dbReference type="FunFam" id="3.40.5.10:FF:000005">
    <property type="entry name" value="39S ribosomal protein L9, mitochondrial"/>
    <property type="match status" value="1"/>
</dbReference>
<organism evidence="13 14">
    <name type="scientific">Scophthalmus maximus</name>
    <name type="common">Turbot</name>
    <name type="synonym">Psetta maxima</name>
    <dbReference type="NCBI Taxonomy" id="52904"/>
    <lineage>
        <taxon>Eukaryota</taxon>
        <taxon>Metazoa</taxon>
        <taxon>Chordata</taxon>
        <taxon>Craniata</taxon>
        <taxon>Vertebrata</taxon>
        <taxon>Euteleostomi</taxon>
        <taxon>Actinopterygii</taxon>
        <taxon>Neopterygii</taxon>
        <taxon>Teleostei</taxon>
        <taxon>Neoteleostei</taxon>
        <taxon>Acanthomorphata</taxon>
        <taxon>Carangaria</taxon>
        <taxon>Pleuronectiformes</taxon>
        <taxon>Pleuronectoidei</taxon>
        <taxon>Scophthalmidae</taxon>
        <taxon>Scophthalmus</taxon>
    </lineage>
</organism>
<evidence type="ECO:0000313" key="14">
    <source>
        <dbReference type="Proteomes" id="UP000694558"/>
    </source>
</evidence>
<comment type="similarity">
    <text evidence="2">Belongs to the bacterial ribosomal protein bL9 family.</text>
</comment>
<dbReference type="GO" id="GO:0005739">
    <property type="term" value="C:mitochondrion"/>
    <property type="evidence" value="ECO:0007669"/>
    <property type="project" value="UniProtKB-SubCell"/>
</dbReference>
<dbReference type="GO" id="GO:0003735">
    <property type="term" value="F:structural constituent of ribosome"/>
    <property type="evidence" value="ECO:0007669"/>
    <property type="project" value="InterPro"/>
</dbReference>
<evidence type="ECO:0000256" key="3">
    <source>
        <dbReference type="ARBA" id="ARBA00022946"/>
    </source>
</evidence>
<evidence type="ECO:0000259" key="11">
    <source>
        <dbReference type="Pfam" id="PF22078"/>
    </source>
</evidence>
<name>A0A8D3C1C8_SCOMX</name>
<keyword evidence="5" id="KW-0496">Mitochondrion</keyword>
<dbReference type="InterPro" id="IPR054302">
    <property type="entry name" value="Ribosomal_bL9m_C"/>
</dbReference>
<keyword evidence="6" id="KW-0687">Ribonucleoprotein</keyword>
<dbReference type="Pfam" id="PF22078">
    <property type="entry name" value="Ribosomal_bL9m_C"/>
    <property type="match status" value="1"/>
</dbReference>
<dbReference type="InterPro" id="IPR020070">
    <property type="entry name" value="Ribosomal_bL9_N"/>
</dbReference>
<feature type="domain" description="Large ribosomal subunit protein bL9m N-terminal" evidence="12">
    <location>
        <begin position="30"/>
        <end position="62"/>
    </location>
</feature>
<proteinExistence type="inferred from homology"/>
<feature type="region of interest" description="Disordered" evidence="9">
    <location>
        <begin position="262"/>
        <end position="334"/>
    </location>
</feature>
<accession>A0A8D3C1C8</accession>
<reference evidence="13" key="2">
    <citation type="submission" date="2025-08" db="UniProtKB">
        <authorList>
            <consortium name="Ensembl"/>
        </authorList>
    </citation>
    <scope>IDENTIFICATION</scope>
</reference>
<feature type="domain" description="Ribosomal protein L9" evidence="10">
    <location>
        <begin position="71"/>
        <end position="116"/>
    </location>
</feature>
<dbReference type="InterPro" id="IPR036935">
    <property type="entry name" value="Ribosomal_bL9_N_sf"/>
</dbReference>
<evidence type="ECO:0000256" key="6">
    <source>
        <dbReference type="ARBA" id="ARBA00023274"/>
    </source>
</evidence>
<dbReference type="InterPro" id="IPR000244">
    <property type="entry name" value="Ribosomal_bL9"/>
</dbReference>
<feature type="compositionally biased region" description="Low complexity" evidence="9">
    <location>
        <begin position="304"/>
        <end position="327"/>
    </location>
</feature>
<dbReference type="Pfam" id="PF01281">
    <property type="entry name" value="Ribosomal_L9_N"/>
    <property type="match status" value="1"/>
</dbReference>
<dbReference type="Pfam" id="PF25131">
    <property type="entry name" value="bL9m_N"/>
    <property type="match status" value="1"/>
</dbReference>
<dbReference type="PANTHER" id="PTHR21368">
    <property type="entry name" value="50S RIBOSOMAL PROTEIN L9"/>
    <property type="match status" value="1"/>
</dbReference>
<protein>
    <recommendedName>
        <fullName evidence="7">Large ribosomal subunit protein bL9m</fullName>
    </recommendedName>
    <alternativeName>
        <fullName evidence="8">39S ribosomal protein L9, mitochondrial</fullName>
    </alternativeName>
</protein>
<evidence type="ECO:0000256" key="9">
    <source>
        <dbReference type="SAM" id="MobiDB-lite"/>
    </source>
</evidence>
<dbReference type="Gene3D" id="3.40.5.10">
    <property type="entry name" value="Ribosomal protein L9, N-terminal domain"/>
    <property type="match status" value="1"/>
</dbReference>
<dbReference type="GO" id="GO:1990904">
    <property type="term" value="C:ribonucleoprotein complex"/>
    <property type="evidence" value="ECO:0007669"/>
    <property type="project" value="UniProtKB-KW"/>
</dbReference>
<gene>
    <name evidence="13" type="primary">mrpl9</name>
</gene>
<dbReference type="Proteomes" id="UP000694558">
    <property type="component" value="Chromosome 22"/>
</dbReference>
<dbReference type="AlphaFoldDB" id="A0A8D3C1C8"/>
<dbReference type="GeneTree" id="ENSGT00390000008281"/>
<evidence type="ECO:0000256" key="2">
    <source>
        <dbReference type="ARBA" id="ARBA00010605"/>
    </source>
</evidence>
<evidence type="ECO:0000256" key="4">
    <source>
        <dbReference type="ARBA" id="ARBA00022980"/>
    </source>
</evidence>
<evidence type="ECO:0000256" key="7">
    <source>
        <dbReference type="ARBA" id="ARBA00035194"/>
    </source>
</evidence>
<evidence type="ECO:0000259" key="10">
    <source>
        <dbReference type="Pfam" id="PF01281"/>
    </source>
</evidence>
<dbReference type="InterPro" id="IPR056864">
    <property type="entry name" value="MRP-L9_N"/>
</dbReference>
<evidence type="ECO:0000256" key="8">
    <source>
        <dbReference type="ARBA" id="ARBA00035381"/>
    </source>
</evidence>
<keyword evidence="4" id="KW-0689">Ribosomal protein</keyword>
<evidence type="ECO:0000256" key="5">
    <source>
        <dbReference type="ARBA" id="ARBA00023128"/>
    </source>
</evidence>
<dbReference type="Ensembl" id="ENSSMAT00000067782.1">
    <property type="protein sequence ID" value="ENSSMAP00000041086.1"/>
    <property type="gene ID" value="ENSSMAG00000004399.2"/>
</dbReference>
<dbReference type="SUPFAM" id="SSF55658">
    <property type="entry name" value="L9 N-domain-like"/>
    <property type="match status" value="1"/>
</dbReference>
<dbReference type="GO" id="GO:0006412">
    <property type="term" value="P:translation"/>
    <property type="evidence" value="ECO:0007669"/>
    <property type="project" value="InterPro"/>
</dbReference>
<evidence type="ECO:0000256" key="1">
    <source>
        <dbReference type="ARBA" id="ARBA00004173"/>
    </source>
</evidence>
<dbReference type="InterPro" id="IPR009027">
    <property type="entry name" value="Ribosomal_bL9/RNase_H1_N"/>
</dbReference>
<feature type="domain" description="Large ribosomal subunit protein bL9m C-terminal" evidence="11">
    <location>
        <begin position="165"/>
        <end position="250"/>
    </location>
</feature>
<sequence>MWSSGRRVLQDLLSPAAVRSLSLTPAQNTVVVERWWQVPLSKVGSPPRLHPRRHRVYKLVEDTSKAPKEKMELILTQTVPKLGGRGDTVFVQKSVGRNKLLPQGLAAYPSPDNKQMFEEELRVCTAQLSFLFFSRLHITKQSLAIYHHHHLFCHLQLLKEGKPEDRVQTRTGQMTVEFLKHSQLKINKMPSEEFKLTKEVVCRQFLKKLGVVVPPHALSLPFEPIKDVGDYWCEVMVNGINTVRVPMSLVPYEDPSLKYRQELKRQKQQQEAAPTSEVADEDEALVKAVSDAAVETEAGKDSVSEAASAAEETASSRQTTQDTTSPPSDSPKKD</sequence>
<keyword evidence="3" id="KW-0809">Transit peptide</keyword>